<keyword evidence="5" id="KW-1185">Reference proteome</keyword>
<feature type="domain" description="C2H2-type" evidence="3">
    <location>
        <begin position="131"/>
        <end position="160"/>
    </location>
</feature>
<dbReference type="PROSITE" id="PS50157">
    <property type="entry name" value="ZINC_FINGER_C2H2_2"/>
    <property type="match status" value="2"/>
</dbReference>
<reference evidence="4" key="1">
    <citation type="journal article" date="2023" name="Mol. Biol. Evol.">
        <title>Third-Generation Sequencing Reveals the Adaptive Role of the Epigenome in Three Deep-Sea Polychaetes.</title>
        <authorList>
            <person name="Perez M."/>
            <person name="Aroh O."/>
            <person name="Sun Y."/>
            <person name="Lan Y."/>
            <person name="Juniper S.K."/>
            <person name="Young C.R."/>
            <person name="Angers B."/>
            <person name="Qian P.Y."/>
        </authorList>
    </citation>
    <scope>NUCLEOTIDE SEQUENCE</scope>
    <source>
        <strain evidence="4">P08H-3</strain>
    </source>
</reference>
<dbReference type="GO" id="GO:0005634">
    <property type="term" value="C:nucleus"/>
    <property type="evidence" value="ECO:0007669"/>
    <property type="project" value="TreeGrafter"/>
</dbReference>
<dbReference type="Gene3D" id="3.30.160.60">
    <property type="entry name" value="Classic Zinc Finger"/>
    <property type="match status" value="3"/>
</dbReference>
<dbReference type="AlphaFoldDB" id="A0AAD9IT90"/>
<evidence type="ECO:0000256" key="1">
    <source>
        <dbReference type="PROSITE-ProRule" id="PRU00042"/>
    </source>
</evidence>
<comment type="caution">
    <text evidence="4">The sequence shown here is derived from an EMBL/GenBank/DDBJ whole genome shotgun (WGS) entry which is preliminary data.</text>
</comment>
<dbReference type="PANTHER" id="PTHR46179:SF25">
    <property type="entry name" value="METAL RESPONSE ELEMENT-BINDING TRANSCRIPTION FACTOR-1, ISOFORM C"/>
    <property type="match status" value="1"/>
</dbReference>
<dbReference type="GO" id="GO:0008270">
    <property type="term" value="F:zinc ion binding"/>
    <property type="evidence" value="ECO:0007669"/>
    <property type="project" value="UniProtKB-KW"/>
</dbReference>
<dbReference type="Pfam" id="PF00096">
    <property type="entry name" value="zf-C2H2"/>
    <property type="match status" value="2"/>
</dbReference>
<evidence type="ECO:0000313" key="4">
    <source>
        <dbReference type="EMBL" id="KAK2139845.1"/>
    </source>
</evidence>
<evidence type="ECO:0000313" key="5">
    <source>
        <dbReference type="Proteomes" id="UP001208570"/>
    </source>
</evidence>
<protein>
    <recommendedName>
        <fullName evidence="3">C2H2-type domain-containing protein</fullName>
    </recommendedName>
</protein>
<dbReference type="FunFam" id="3.30.160.60:FF:000199">
    <property type="entry name" value="metal regulatory transcription factor 1"/>
    <property type="match status" value="1"/>
</dbReference>
<feature type="region of interest" description="Disordered" evidence="2">
    <location>
        <begin position="48"/>
        <end position="79"/>
    </location>
</feature>
<dbReference type="SUPFAM" id="SSF57667">
    <property type="entry name" value="beta-beta-alpha zinc fingers"/>
    <property type="match status" value="2"/>
</dbReference>
<dbReference type="InterPro" id="IPR036236">
    <property type="entry name" value="Znf_C2H2_sf"/>
</dbReference>
<accession>A0AAD9IT90</accession>
<proteinExistence type="predicted"/>
<evidence type="ECO:0000256" key="2">
    <source>
        <dbReference type="SAM" id="MobiDB-lite"/>
    </source>
</evidence>
<dbReference type="SMART" id="SM00355">
    <property type="entry name" value="ZnF_C2H2"/>
    <property type="match status" value="2"/>
</dbReference>
<keyword evidence="1" id="KW-0479">Metal-binding</keyword>
<dbReference type="PANTHER" id="PTHR46179">
    <property type="entry name" value="ZINC FINGER PROTEIN"/>
    <property type="match status" value="1"/>
</dbReference>
<sequence length="207" mass="23536">MAGCLSSSQDDLDLNKSSDILFGQEHDFCDVDMCDSSHVTTGFVDFGEGDSSQNSDDYHHDNDHHVGRVPTYTDNDSNRDNTGYIQHTISEDQILMHINPGDNQMPDNPSHLTLEFESHDVDTKLKTIKRYRCEFDGCSRSYSTAGNLKTHQKTHKGEYTFVCNQSGCGKAFLTSYSLKIHIRVHTQEKPYQCMIDNCTKSFNTLYR</sequence>
<dbReference type="InterPro" id="IPR051061">
    <property type="entry name" value="Zinc_finger_trans_reg"/>
</dbReference>
<evidence type="ECO:0000259" key="3">
    <source>
        <dbReference type="PROSITE" id="PS50157"/>
    </source>
</evidence>
<feature type="domain" description="C2H2-type" evidence="3">
    <location>
        <begin position="161"/>
        <end position="190"/>
    </location>
</feature>
<dbReference type="Proteomes" id="UP001208570">
    <property type="component" value="Unassembled WGS sequence"/>
</dbReference>
<dbReference type="InterPro" id="IPR013087">
    <property type="entry name" value="Znf_C2H2_type"/>
</dbReference>
<name>A0AAD9IT90_9ANNE</name>
<dbReference type="FunFam" id="3.30.160.60:FF:000397">
    <property type="entry name" value="Metal regulatory transcription factor 1"/>
    <property type="match status" value="1"/>
</dbReference>
<keyword evidence="1" id="KW-0863">Zinc-finger</keyword>
<dbReference type="PROSITE" id="PS00028">
    <property type="entry name" value="ZINC_FINGER_C2H2_1"/>
    <property type="match status" value="2"/>
</dbReference>
<keyword evidence="1" id="KW-0862">Zinc</keyword>
<dbReference type="EMBL" id="JAODUP010001587">
    <property type="protein sequence ID" value="KAK2139845.1"/>
    <property type="molecule type" value="Genomic_DNA"/>
</dbReference>
<feature type="compositionally biased region" description="Basic and acidic residues" evidence="2">
    <location>
        <begin position="56"/>
        <end position="66"/>
    </location>
</feature>
<dbReference type="GO" id="GO:0006357">
    <property type="term" value="P:regulation of transcription by RNA polymerase II"/>
    <property type="evidence" value="ECO:0007669"/>
    <property type="project" value="TreeGrafter"/>
</dbReference>
<organism evidence="4 5">
    <name type="scientific">Paralvinella palmiformis</name>
    <dbReference type="NCBI Taxonomy" id="53620"/>
    <lineage>
        <taxon>Eukaryota</taxon>
        <taxon>Metazoa</taxon>
        <taxon>Spiralia</taxon>
        <taxon>Lophotrochozoa</taxon>
        <taxon>Annelida</taxon>
        <taxon>Polychaeta</taxon>
        <taxon>Sedentaria</taxon>
        <taxon>Canalipalpata</taxon>
        <taxon>Terebellida</taxon>
        <taxon>Terebelliformia</taxon>
        <taxon>Alvinellidae</taxon>
        <taxon>Paralvinella</taxon>
    </lineage>
</organism>
<gene>
    <name evidence="4" type="ORF">LSH36_1585g00003</name>
</gene>